<name>A0A1I7ZRQ1_9BILA</name>
<evidence type="ECO:0000313" key="1">
    <source>
        <dbReference type="Proteomes" id="UP000095287"/>
    </source>
</evidence>
<sequence length="323" mass="38211">MENVPYTFMSEVISLVDISQLHHNRSLLPFLKLSGQWRHVAEKVDIMTETSLYFKTLPSTNDVVFAFEENSLWEALKNNQPSRYYVNEIQLSTSRPYMRRRRGLKYHPLNAENTELLRRYLKKNTFPVGLYLCSDWTSEMDPPCGLRLVMEALRPLLLSIPRLSELCHDLGKHNPSGVELFRQAVRRGTLTEYVVLRSEAAFDEDYANLVREFIALRTFRRCNHKIPDLSEDNGSFLTELIEAWIAREDFDQYILTVQYRHLPLVKKFMSENGFRWEERRRIESLRLEEGIFRKESRNVWVSGKFDDFDSCDLEKIIFRPSLL</sequence>
<dbReference type="AlphaFoldDB" id="A0A1I7ZRQ1"/>
<evidence type="ECO:0000313" key="2">
    <source>
        <dbReference type="WBParaSite" id="L893_g29154.t1"/>
    </source>
</evidence>
<organism evidence="1 2">
    <name type="scientific">Steinernema glaseri</name>
    <dbReference type="NCBI Taxonomy" id="37863"/>
    <lineage>
        <taxon>Eukaryota</taxon>
        <taxon>Metazoa</taxon>
        <taxon>Ecdysozoa</taxon>
        <taxon>Nematoda</taxon>
        <taxon>Chromadorea</taxon>
        <taxon>Rhabditida</taxon>
        <taxon>Tylenchina</taxon>
        <taxon>Panagrolaimomorpha</taxon>
        <taxon>Strongyloidoidea</taxon>
        <taxon>Steinernematidae</taxon>
        <taxon>Steinernema</taxon>
    </lineage>
</organism>
<accession>A0A1I7ZRQ1</accession>
<keyword evidence="1" id="KW-1185">Reference proteome</keyword>
<reference evidence="2" key="1">
    <citation type="submission" date="2016-11" db="UniProtKB">
        <authorList>
            <consortium name="WormBaseParasite"/>
        </authorList>
    </citation>
    <scope>IDENTIFICATION</scope>
</reference>
<protein>
    <submittedName>
        <fullName evidence="2">F-box domain-containing protein</fullName>
    </submittedName>
</protein>
<dbReference type="Proteomes" id="UP000095287">
    <property type="component" value="Unplaced"/>
</dbReference>
<proteinExistence type="predicted"/>
<dbReference type="WBParaSite" id="L893_g29154.t1">
    <property type="protein sequence ID" value="L893_g29154.t1"/>
    <property type="gene ID" value="L893_g29154"/>
</dbReference>